<name>A0A238H007_9BURK</name>
<evidence type="ECO:0000313" key="3">
    <source>
        <dbReference type="Proteomes" id="UP000198460"/>
    </source>
</evidence>
<organism evidence="2 3">
    <name type="scientific">Burkholderia singularis</name>
    <dbReference type="NCBI Taxonomy" id="1503053"/>
    <lineage>
        <taxon>Bacteria</taxon>
        <taxon>Pseudomonadati</taxon>
        <taxon>Pseudomonadota</taxon>
        <taxon>Betaproteobacteria</taxon>
        <taxon>Burkholderiales</taxon>
        <taxon>Burkholderiaceae</taxon>
        <taxon>Burkholderia</taxon>
        <taxon>pseudomallei group</taxon>
    </lineage>
</organism>
<evidence type="ECO:0000256" key="1">
    <source>
        <dbReference type="SAM" id="MobiDB-lite"/>
    </source>
</evidence>
<reference evidence="2 3" key="1">
    <citation type="submission" date="2017-04" db="EMBL/GenBank/DDBJ databases">
        <authorList>
            <person name="Afonso C.L."/>
            <person name="Miller P.J."/>
            <person name="Scott M.A."/>
            <person name="Spackman E."/>
            <person name="Goraichik I."/>
            <person name="Dimitrov K.M."/>
            <person name="Suarez D.L."/>
            <person name="Swayne D.E."/>
        </authorList>
    </citation>
    <scope>NUCLEOTIDE SEQUENCE [LARGE SCALE GENOMIC DNA]</scope>
    <source>
        <strain evidence="2">LMG 28154</strain>
    </source>
</reference>
<feature type="region of interest" description="Disordered" evidence="1">
    <location>
        <begin position="1"/>
        <end position="39"/>
    </location>
</feature>
<proteinExistence type="predicted"/>
<dbReference type="EMBL" id="FXAN01000032">
    <property type="protein sequence ID" value="SMF98573.1"/>
    <property type="molecule type" value="Genomic_DNA"/>
</dbReference>
<protein>
    <submittedName>
        <fullName evidence="2">Uncharacterized protein</fullName>
    </submittedName>
</protein>
<accession>A0A238H007</accession>
<gene>
    <name evidence="2" type="ORF">BSIN_1852</name>
</gene>
<sequence>MSGHVLLSSSRRNGSERTGLKKTAPAPRHGNVGLISRRS</sequence>
<evidence type="ECO:0000313" key="2">
    <source>
        <dbReference type="EMBL" id="SMF98573.1"/>
    </source>
</evidence>
<dbReference type="AlphaFoldDB" id="A0A238H007"/>
<dbReference type="Proteomes" id="UP000198460">
    <property type="component" value="Unassembled WGS sequence"/>
</dbReference>